<comment type="caution">
    <text evidence="2">The sequence shown here is derived from an EMBL/GenBank/DDBJ whole genome shotgun (WGS) entry which is preliminary data.</text>
</comment>
<dbReference type="PANTHER" id="PTHR34227:SF1">
    <property type="entry name" value="DIMETHYL SULFOXIDE REDUCTASE CHAPERONE-RELATED"/>
    <property type="match status" value="1"/>
</dbReference>
<dbReference type="AlphaFoldDB" id="A0A7X8YG50"/>
<dbReference type="PANTHER" id="PTHR34227">
    <property type="entry name" value="CHAPERONE PROTEIN YCDY"/>
    <property type="match status" value="1"/>
</dbReference>
<dbReference type="Pfam" id="PF02613">
    <property type="entry name" value="Nitrate_red_del"/>
    <property type="match status" value="1"/>
</dbReference>
<evidence type="ECO:0000313" key="2">
    <source>
        <dbReference type="EMBL" id="NLS12593.1"/>
    </source>
</evidence>
<accession>A0A7X8YG50</accession>
<dbReference type="Gene3D" id="1.10.3480.10">
    <property type="entry name" value="TorD-like"/>
    <property type="match status" value="1"/>
</dbReference>
<dbReference type="Proteomes" id="UP000535589">
    <property type="component" value="Unassembled WGS sequence"/>
</dbReference>
<dbReference type="InterPro" id="IPR050289">
    <property type="entry name" value="TorD/DmsD_chaperones"/>
</dbReference>
<keyword evidence="1" id="KW-0143">Chaperone</keyword>
<sequence length="199" mass="22672">MIRGHIYMLLASMFREPPSSSLLAWLSELDLETEESELKQTWHALKRVSHAADSQALRQEYQDLFIGLGCGEAIPYSSWHITGSLMDKPLADLRRDLMALGFTRTDQTKEPEDHIAALCEVMAMLIEESTSANDSRQRQFFNHHIAPWYVALSRQMMEAPSAKFYLPVAQLLRQFGDVEAVRFSARTNDTSVQHISISQ</sequence>
<evidence type="ECO:0000313" key="3">
    <source>
        <dbReference type="Proteomes" id="UP000535589"/>
    </source>
</evidence>
<dbReference type="InterPro" id="IPR020945">
    <property type="entry name" value="DMSO/NO3_reduct_chaperone"/>
</dbReference>
<gene>
    <name evidence="2" type="ORF">HGP28_06710</name>
</gene>
<proteinExistence type="predicted"/>
<name>A0A7X8YG50_9VIBR</name>
<dbReference type="SUPFAM" id="SSF89155">
    <property type="entry name" value="TorD-like"/>
    <property type="match status" value="1"/>
</dbReference>
<dbReference type="InterPro" id="IPR036411">
    <property type="entry name" value="TorD-like_sf"/>
</dbReference>
<dbReference type="EMBL" id="JABAIK010000005">
    <property type="protein sequence ID" value="NLS12593.1"/>
    <property type="molecule type" value="Genomic_DNA"/>
</dbReference>
<reference evidence="2 3" key="1">
    <citation type="submission" date="2020-04" db="EMBL/GenBank/DDBJ databases">
        <title>Vibrio sp. SM6, a novel species isolated from seawater.</title>
        <authorList>
            <person name="Wang X."/>
        </authorList>
    </citation>
    <scope>NUCLEOTIDE SEQUENCE [LARGE SCALE GENOMIC DNA]</scope>
    <source>
        <strain evidence="2 3">SM6</strain>
    </source>
</reference>
<protein>
    <submittedName>
        <fullName evidence="2">Molecular chaperone</fullName>
    </submittedName>
</protein>
<keyword evidence="3" id="KW-1185">Reference proteome</keyword>
<evidence type="ECO:0000256" key="1">
    <source>
        <dbReference type="ARBA" id="ARBA00023186"/>
    </source>
</evidence>
<organism evidence="2 3">
    <name type="scientific">Vibrio agarilyticus</name>
    <dbReference type="NCBI Taxonomy" id="2726741"/>
    <lineage>
        <taxon>Bacteria</taxon>
        <taxon>Pseudomonadati</taxon>
        <taxon>Pseudomonadota</taxon>
        <taxon>Gammaproteobacteria</taxon>
        <taxon>Vibrionales</taxon>
        <taxon>Vibrionaceae</taxon>
        <taxon>Vibrio</taxon>
    </lineage>
</organism>